<evidence type="ECO:0000256" key="8">
    <source>
        <dbReference type="ARBA" id="ARBA00023212"/>
    </source>
</evidence>
<dbReference type="InterPro" id="IPR016561">
    <property type="entry name" value="DYNLRB1/2"/>
</dbReference>
<dbReference type="GO" id="GO:0005868">
    <property type="term" value="C:cytoplasmic dynein complex"/>
    <property type="evidence" value="ECO:0007669"/>
    <property type="project" value="UniProtKB-UniRule"/>
</dbReference>
<evidence type="ECO:0000256" key="6">
    <source>
        <dbReference type="ARBA" id="ARBA00023017"/>
    </source>
</evidence>
<dbReference type="PANTHER" id="PTHR10779">
    <property type="entry name" value="DYNEIN LIGHT CHAIN ROADBLOCK"/>
    <property type="match status" value="1"/>
</dbReference>
<keyword evidence="8 10" id="KW-0206">Cytoskeleton</keyword>
<dbReference type="EMBL" id="CAMPGE010028210">
    <property type="protein sequence ID" value="CAI2385756.1"/>
    <property type="molecule type" value="Genomic_DNA"/>
</dbReference>
<gene>
    <name evidence="12" type="ORF">ECRA1380_LOCUS13652</name>
    <name evidence="13" type="ORF">ECRASSUSDP1_LOCUS27339</name>
</gene>
<evidence type="ECO:0000313" key="12">
    <source>
        <dbReference type="EMBL" id="CAE0388680.1"/>
    </source>
</evidence>
<keyword evidence="4 10" id="KW-0963">Cytoplasm</keyword>
<evidence type="ECO:0000256" key="3">
    <source>
        <dbReference type="ARBA" id="ARBA00022448"/>
    </source>
</evidence>
<dbReference type="GO" id="GO:0007018">
    <property type="term" value="P:microtubule-based movement"/>
    <property type="evidence" value="ECO:0007669"/>
    <property type="project" value="UniProtKB-UniRule"/>
</dbReference>
<dbReference type="GO" id="GO:0005874">
    <property type="term" value="C:microtubule"/>
    <property type="evidence" value="ECO:0007669"/>
    <property type="project" value="UniProtKB-UniRule"/>
</dbReference>
<evidence type="ECO:0000256" key="4">
    <source>
        <dbReference type="ARBA" id="ARBA00022490"/>
    </source>
</evidence>
<evidence type="ECO:0000256" key="2">
    <source>
        <dbReference type="ARBA" id="ARBA00007191"/>
    </source>
</evidence>
<name>A0A7S3KQC5_EUPCR</name>
<evidence type="ECO:0000313" key="14">
    <source>
        <dbReference type="Proteomes" id="UP001295684"/>
    </source>
</evidence>
<dbReference type="Proteomes" id="UP001295684">
    <property type="component" value="Unassembled WGS sequence"/>
</dbReference>
<evidence type="ECO:0000256" key="1">
    <source>
        <dbReference type="ARBA" id="ARBA00004245"/>
    </source>
</evidence>
<keyword evidence="6 10" id="KW-0243">Dynein</keyword>
<protein>
    <recommendedName>
        <fullName evidence="10">Dynein light chain roadblock</fullName>
    </recommendedName>
</protein>
<comment type="subcellular location">
    <subcellularLocation>
        <location evidence="1 10">Cytoplasm</location>
        <location evidence="1 10">Cytoskeleton</location>
    </subcellularLocation>
</comment>
<dbReference type="FunFam" id="3.30.450.30:FF:000011">
    <property type="entry name" value="Dynein light chain roadblock"/>
    <property type="match status" value="1"/>
</dbReference>
<dbReference type="OrthoDB" id="299194at2759"/>
<reference evidence="12" key="1">
    <citation type="submission" date="2021-01" db="EMBL/GenBank/DDBJ databases">
        <authorList>
            <person name="Corre E."/>
            <person name="Pelletier E."/>
            <person name="Niang G."/>
            <person name="Scheremetjew M."/>
            <person name="Finn R."/>
            <person name="Kale V."/>
            <person name="Holt S."/>
            <person name="Cochrane G."/>
            <person name="Meng A."/>
            <person name="Brown T."/>
            <person name="Cohen L."/>
        </authorList>
    </citation>
    <scope>NUCLEOTIDE SEQUENCE</scope>
    <source>
        <strain evidence="12">CT5</strain>
    </source>
</reference>
<keyword evidence="3 10" id="KW-0813">Transport</keyword>
<evidence type="ECO:0000256" key="10">
    <source>
        <dbReference type="PIRNR" id="PIRNR009998"/>
    </source>
</evidence>
<accession>A0A7S3KQC5</accession>
<evidence type="ECO:0000256" key="5">
    <source>
        <dbReference type="ARBA" id="ARBA00022701"/>
    </source>
</evidence>
<keyword evidence="5 10" id="KW-0493">Microtubule</keyword>
<organism evidence="12">
    <name type="scientific">Euplotes crassus</name>
    <dbReference type="NCBI Taxonomy" id="5936"/>
    <lineage>
        <taxon>Eukaryota</taxon>
        <taxon>Sar</taxon>
        <taxon>Alveolata</taxon>
        <taxon>Ciliophora</taxon>
        <taxon>Intramacronucleata</taxon>
        <taxon>Spirotrichea</taxon>
        <taxon>Hypotrichia</taxon>
        <taxon>Euplotida</taxon>
        <taxon>Euplotidae</taxon>
        <taxon>Moneuplotes</taxon>
    </lineage>
</organism>
<dbReference type="EMBL" id="HBIK01029106">
    <property type="protein sequence ID" value="CAE0388680.1"/>
    <property type="molecule type" value="Transcribed_RNA"/>
</dbReference>
<evidence type="ECO:0000259" key="11">
    <source>
        <dbReference type="SMART" id="SM00960"/>
    </source>
</evidence>
<comment type="similarity">
    <text evidence="2 10">Belongs to the GAMAD family.</text>
</comment>
<sequence>MSEVEERITRIKQHKGVKGLLIVGDDGNIIRNTLGSGSDKESKSYAHHVSEIAKKAKSVIRDINPLDDLTFFRIKAKRQEILVAPDKSYFLIVIQNIDEDNDAINRS</sequence>
<dbReference type="Pfam" id="PF03259">
    <property type="entry name" value="Robl_LC7"/>
    <property type="match status" value="1"/>
</dbReference>
<evidence type="ECO:0000313" key="13">
    <source>
        <dbReference type="EMBL" id="CAI2385756.1"/>
    </source>
</evidence>
<dbReference type="GO" id="GO:0005737">
    <property type="term" value="C:cytoplasm"/>
    <property type="evidence" value="ECO:0007669"/>
    <property type="project" value="UniProtKB-UniRule"/>
</dbReference>
<dbReference type="Gene3D" id="3.30.450.30">
    <property type="entry name" value="Dynein light chain 2a, cytoplasmic"/>
    <property type="match status" value="1"/>
</dbReference>
<dbReference type="SMART" id="SM00960">
    <property type="entry name" value="Robl_LC7"/>
    <property type="match status" value="1"/>
</dbReference>
<evidence type="ECO:0000256" key="9">
    <source>
        <dbReference type="ARBA" id="ARBA00025362"/>
    </source>
</evidence>
<dbReference type="PIRSF" id="PIRSF009998">
    <property type="entry name" value="DLC7"/>
    <property type="match status" value="1"/>
</dbReference>
<dbReference type="InterPro" id="IPR004942">
    <property type="entry name" value="Roadblock/LAMTOR2_dom"/>
</dbReference>
<keyword evidence="14" id="KW-1185">Reference proteome</keyword>
<comment type="function">
    <text evidence="9">Acts as one of several non-catalytic accessory components of the cytoplasmic dynein 1 complex that are thought to be involved in linking dynein to cargos and to adapter proteins that regulate dynein function. Cytoplasmic dynein 1 acts as a motor for the intracellular retrograde motility of vesicles and organelles along microtubules.</text>
</comment>
<feature type="domain" description="Roadblock/LAMTOR2" evidence="11">
    <location>
        <begin position="4"/>
        <end position="95"/>
    </location>
</feature>
<dbReference type="AlphaFoldDB" id="A0A7S3KQC5"/>
<keyword evidence="7 10" id="KW-0505">Motor protein</keyword>
<proteinExistence type="inferred from homology"/>
<dbReference type="SUPFAM" id="SSF103196">
    <property type="entry name" value="Roadblock/LC7 domain"/>
    <property type="match status" value="1"/>
</dbReference>
<dbReference type="GO" id="GO:0045505">
    <property type="term" value="F:dynein intermediate chain binding"/>
    <property type="evidence" value="ECO:0007669"/>
    <property type="project" value="UniProtKB-UniRule"/>
</dbReference>
<evidence type="ECO:0000256" key="7">
    <source>
        <dbReference type="ARBA" id="ARBA00023175"/>
    </source>
</evidence>
<reference evidence="13" key="2">
    <citation type="submission" date="2023-07" db="EMBL/GenBank/DDBJ databases">
        <authorList>
            <consortium name="AG Swart"/>
            <person name="Singh M."/>
            <person name="Singh A."/>
            <person name="Seah K."/>
            <person name="Emmerich C."/>
        </authorList>
    </citation>
    <scope>NUCLEOTIDE SEQUENCE</scope>
    <source>
        <strain evidence="13">DP1</strain>
    </source>
</reference>